<evidence type="ECO:0000313" key="10">
    <source>
        <dbReference type="EMBL" id="VTT72491.1"/>
    </source>
</evidence>
<dbReference type="InterPro" id="IPR030400">
    <property type="entry name" value="Sedolisin_dom"/>
</dbReference>
<dbReference type="InterPro" id="IPR009267">
    <property type="entry name" value="NTP_transf_6"/>
</dbReference>
<dbReference type="GO" id="GO:0046872">
    <property type="term" value="F:metal ion binding"/>
    <property type="evidence" value="ECO:0007669"/>
    <property type="project" value="UniProtKB-UniRule"/>
</dbReference>
<evidence type="ECO:0000256" key="5">
    <source>
        <dbReference type="ARBA" id="ARBA00022825"/>
    </source>
</evidence>
<dbReference type="CDD" id="cd11377">
    <property type="entry name" value="Pro-peptidase_S53"/>
    <property type="match status" value="1"/>
</dbReference>
<keyword evidence="4 8" id="KW-0378">Hydrolase</keyword>
<feature type="binding site" evidence="8">
    <location>
        <position position="570"/>
    </location>
    <ligand>
        <name>Ca(2+)</name>
        <dbReference type="ChEBI" id="CHEBI:29108"/>
    </ligand>
</feature>
<protein>
    <recommendedName>
        <fullName evidence="9">Peptidase S53 domain-containing protein</fullName>
    </recommendedName>
</protein>
<dbReference type="InterPro" id="IPR015366">
    <property type="entry name" value="S53_propep"/>
</dbReference>
<feature type="active site" description="Charge relay system" evidence="8">
    <location>
        <position position="284"/>
    </location>
</feature>
<dbReference type="GO" id="GO:0004252">
    <property type="term" value="F:serine-type endopeptidase activity"/>
    <property type="evidence" value="ECO:0007669"/>
    <property type="project" value="UniProtKB-UniRule"/>
</dbReference>
<keyword evidence="6 8" id="KW-0106">Calcium</keyword>
<dbReference type="Pfam" id="PF06042">
    <property type="entry name" value="NTP_transf_6"/>
    <property type="match status" value="1"/>
</dbReference>
<dbReference type="GO" id="GO:0006508">
    <property type="term" value="P:proteolysis"/>
    <property type="evidence" value="ECO:0007669"/>
    <property type="project" value="UniProtKB-KW"/>
</dbReference>
<accession>A0A9Q9UBX1</accession>
<comment type="subcellular location">
    <subcellularLocation>
        <location evidence="1">Secreted</location>
        <location evidence="1">Extracellular space</location>
    </subcellularLocation>
</comment>
<dbReference type="GO" id="GO:0008240">
    <property type="term" value="F:tripeptidyl-peptidase activity"/>
    <property type="evidence" value="ECO:0007669"/>
    <property type="project" value="TreeGrafter"/>
</dbReference>
<dbReference type="AlphaFoldDB" id="A0A9Q9UBX1"/>
<dbReference type="PROSITE" id="PS51695">
    <property type="entry name" value="SEDOLISIN"/>
    <property type="match status" value="1"/>
</dbReference>
<keyword evidence="5 8" id="KW-0720">Serine protease</keyword>
<keyword evidence="2 8" id="KW-0645">Protease</keyword>
<keyword evidence="3 8" id="KW-0479">Metal-binding</keyword>
<dbReference type="InterPro" id="IPR036852">
    <property type="entry name" value="Peptidase_S8/S53_dom_sf"/>
</dbReference>
<dbReference type="SMART" id="SM00944">
    <property type="entry name" value="Pro-kuma_activ"/>
    <property type="match status" value="1"/>
</dbReference>
<evidence type="ECO:0000256" key="2">
    <source>
        <dbReference type="ARBA" id="ARBA00022670"/>
    </source>
</evidence>
<keyword evidence="7" id="KW-0865">Zymogen</keyword>
<evidence type="ECO:0000256" key="3">
    <source>
        <dbReference type="ARBA" id="ARBA00022723"/>
    </source>
</evidence>
<feature type="domain" description="Peptidase S53" evidence="9">
    <location>
        <begin position="211"/>
        <end position="610"/>
    </location>
</feature>
<dbReference type="CDD" id="cd04056">
    <property type="entry name" value="Peptidases_S53"/>
    <property type="match status" value="1"/>
</dbReference>
<comment type="caution">
    <text evidence="10">The sequence shown here is derived from an EMBL/GenBank/DDBJ whole genome shotgun (WGS) entry which is preliminary data.</text>
</comment>
<proteinExistence type="predicted"/>
<dbReference type="EMBL" id="CABFJX010000346">
    <property type="protein sequence ID" value="VTT72491.1"/>
    <property type="molecule type" value="Genomic_DNA"/>
</dbReference>
<dbReference type="SUPFAM" id="SSF54897">
    <property type="entry name" value="Protease propeptides/inhibitors"/>
    <property type="match status" value="1"/>
</dbReference>
<dbReference type="InterPro" id="IPR050819">
    <property type="entry name" value="Tripeptidyl-peptidase_I"/>
</dbReference>
<feature type="binding site" evidence="8">
    <location>
        <position position="569"/>
    </location>
    <ligand>
        <name>Ca(2+)</name>
        <dbReference type="ChEBI" id="CHEBI:29108"/>
    </ligand>
</feature>
<evidence type="ECO:0000256" key="7">
    <source>
        <dbReference type="ARBA" id="ARBA00023145"/>
    </source>
</evidence>
<evidence type="ECO:0000256" key="6">
    <source>
        <dbReference type="ARBA" id="ARBA00022837"/>
    </source>
</evidence>
<dbReference type="GO" id="GO:0005576">
    <property type="term" value="C:extracellular region"/>
    <property type="evidence" value="ECO:0007669"/>
    <property type="project" value="UniProtKB-SubCell"/>
</dbReference>
<feature type="active site" description="Charge relay system" evidence="8">
    <location>
        <position position="288"/>
    </location>
</feature>
<evidence type="ECO:0000256" key="1">
    <source>
        <dbReference type="ARBA" id="ARBA00004239"/>
    </source>
</evidence>
<dbReference type="SUPFAM" id="SSF52743">
    <property type="entry name" value="Subtilisin-like"/>
    <property type="match status" value="1"/>
</dbReference>
<evidence type="ECO:0000256" key="8">
    <source>
        <dbReference type="PROSITE-ProRule" id="PRU01032"/>
    </source>
</evidence>
<dbReference type="Pfam" id="PF09286">
    <property type="entry name" value="Pro-kuma_activ"/>
    <property type="match status" value="1"/>
</dbReference>
<dbReference type="PROSITE" id="PS00138">
    <property type="entry name" value="SUBTILASE_SER"/>
    <property type="match status" value="1"/>
</dbReference>
<feature type="binding site" evidence="8">
    <location>
        <position position="588"/>
    </location>
    <ligand>
        <name>Ca(2+)</name>
        <dbReference type="ChEBI" id="CHEBI:29108"/>
    </ligand>
</feature>
<gene>
    <name evidence="10" type="ORF">C2S_8576</name>
</gene>
<feature type="binding site" evidence="8">
    <location>
        <position position="590"/>
    </location>
    <ligand>
        <name>Ca(2+)</name>
        <dbReference type="ChEBI" id="CHEBI:29108"/>
    </ligand>
</feature>
<evidence type="ECO:0000313" key="11">
    <source>
        <dbReference type="Proteomes" id="UP000760494"/>
    </source>
</evidence>
<feature type="non-terminal residue" evidence="10">
    <location>
        <position position="1"/>
    </location>
</feature>
<dbReference type="PANTHER" id="PTHR14218">
    <property type="entry name" value="PROTEASE S8 TRIPEPTIDYL PEPTIDASE I CLN2"/>
    <property type="match status" value="1"/>
</dbReference>
<name>A0A9Q9UBX1_FUSFU</name>
<reference evidence="10" key="1">
    <citation type="submission" date="2019-05" db="EMBL/GenBank/DDBJ databases">
        <authorList>
            <person name="Piombo E."/>
        </authorList>
    </citation>
    <scope>NUCLEOTIDE SEQUENCE</scope>
    <source>
        <strain evidence="10">C2S</strain>
    </source>
</reference>
<dbReference type="InterPro" id="IPR023828">
    <property type="entry name" value="Peptidase_S8_Ser-AS"/>
</dbReference>
<comment type="cofactor">
    <cofactor evidence="8">
        <name>Ca(2+)</name>
        <dbReference type="ChEBI" id="CHEBI:29108"/>
    </cofactor>
    <text evidence="8">Binds 1 Ca(2+) ion per subunit.</text>
</comment>
<dbReference type="Proteomes" id="UP000760494">
    <property type="component" value="Unassembled WGS sequence"/>
</dbReference>
<evidence type="ECO:0000259" key="9">
    <source>
        <dbReference type="PROSITE" id="PS51695"/>
    </source>
</evidence>
<sequence length="784" mass="86273">SLGDEVLLQGHKAMHCYATVVALLGAQIASALPQSQWKALSGDEVVRAAVAFHQPKLAEAEALLMDISDPNSEKFGHYLELREVQDLFKPRDSSQKNVLQWLEDAGIDLSSVHLKKAAAVLEFSAPVKKLGKMLGAGVHVMHNDATGELRLEPADHAVPSAIEDDVEFITLAQSQKTGKTKRSRAVKPVLDTLPPPYKLPVADDLRNCSESWTPACIRKLYGIPLGTKAAKNNSMGLFGYGDPYQPADLNQFWAKHAPFIPKGTKPKVNSINGAEAEGVPIEGEELLDIEMSYPIVYPQTVTMFQTPYNNKGGLANDFLDAVDASYCKYDGGDDPDLDPTFPVFGGFQGPAMCGKYKVTNVVSISFAIDEQTLPRRYIQRQCHEWMKLALSGVSVLVASGDRGVQGATQCTVNPYDAKKEAFNSLFPGSCPYVTAVGATQVNFTGSRTNEVAVFDPKHNFYSGGGFSNMNAQPAYQRKAVADYLAANNPHYPKGTYNISGRAIPDVALLGANVTFLQDGKTTISGGTSAATPMFAAMINRINDERLLAGKKPIGFLNQILYQHPEVFTDITQGSNPGCDTAGFKAAKGWDPVSGMGSPKYPKLPIECNKTLMTVLSRAAEMKLPNWYLAAGALTQTVWNVVTNRDPELGINDYDLIYFDDSDLSWEAEDAVIQAGKKIFADIPTEVEIRNQARVHLWYEKKFGKPCPQHRSSEASMTTWGTNTALIGVRLREDGEWDIFAPWGFSDMFRLTVRPNQLIMTEETYHKKVQRWIKLWPELTIMPWK</sequence>
<evidence type="ECO:0000256" key="4">
    <source>
        <dbReference type="ARBA" id="ARBA00022801"/>
    </source>
</evidence>
<organism evidence="10 11">
    <name type="scientific">Fusarium fujikuroi</name>
    <name type="common">Bakanae and foot rot disease fungus</name>
    <name type="synonym">Gibberella fujikuroi</name>
    <dbReference type="NCBI Taxonomy" id="5127"/>
    <lineage>
        <taxon>Eukaryota</taxon>
        <taxon>Fungi</taxon>
        <taxon>Dikarya</taxon>
        <taxon>Ascomycota</taxon>
        <taxon>Pezizomycotina</taxon>
        <taxon>Sordariomycetes</taxon>
        <taxon>Hypocreomycetidae</taxon>
        <taxon>Hypocreales</taxon>
        <taxon>Nectriaceae</taxon>
        <taxon>Fusarium</taxon>
        <taxon>Fusarium fujikuroi species complex</taxon>
    </lineage>
</organism>
<feature type="active site" description="Charge relay system" evidence="8">
    <location>
        <position position="528"/>
    </location>
</feature>
<dbReference type="PANTHER" id="PTHR14218:SF19">
    <property type="entry name" value="SERINE PROTEASE AORO, PUTATIVE (AFU_ORTHOLOGUE AFUA_6G10250)-RELATED"/>
    <property type="match status" value="1"/>
</dbReference>
<dbReference type="Gene3D" id="3.40.50.200">
    <property type="entry name" value="Peptidase S8/S53 domain"/>
    <property type="match status" value="1"/>
</dbReference>